<evidence type="ECO:0000313" key="2">
    <source>
        <dbReference type="Proteomes" id="UP000194127"/>
    </source>
</evidence>
<gene>
    <name evidence="1" type="ORF">POSPLADRAFT_1065949</name>
</gene>
<sequence>MLPTRSLHHLTRDPGPGTSFCRRACQSRTPAPAPHRLRVRKPLFRCSVVPLSLSLLIAHRHAARTEQRRAATMFEAARHRYSPGSACALRMLPVPVHPYHTHMHTPQRELPHSVSNVRGVQCVRPLRAVIEHVQRLLLQMGMGIRDPIWVSNYLLCMSNE</sequence>
<reference evidence="1 2" key="1">
    <citation type="submission" date="2017-04" db="EMBL/GenBank/DDBJ databases">
        <title>Genome Sequence of the Model Brown-Rot Fungus Postia placenta SB12.</title>
        <authorList>
            <consortium name="DOE Joint Genome Institute"/>
            <person name="Gaskell J."/>
            <person name="Kersten P."/>
            <person name="Larrondo L.F."/>
            <person name="Canessa P."/>
            <person name="Martinez D."/>
            <person name="Hibbett D."/>
            <person name="Schmoll M."/>
            <person name="Kubicek C.P."/>
            <person name="Martinez A.T."/>
            <person name="Yadav J."/>
            <person name="Master E."/>
            <person name="Magnuson J.K."/>
            <person name="James T."/>
            <person name="Yaver D."/>
            <person name="Berka R."/>
            <person name="Labutti K."/>
            <person name="Lipzen A."/>
            <person name="Aerts A."/>
            <person name="Barry K."/>
            <person name="Henrissat B."/>
            <person name="Blanchette R."/>
            <person name="Grigoriev I."/>
            <person name="Cullen D."/>
        </authorList>
    </citation>
    <scope>NUCLEOTIDE SEQUENCE [LARGE SCALE GENOMIC DNA]</scope>
    <source>
        <strain evidence="1 2">MAD-698-R-SB12</strain>
    </source>
</reference>
<accession>A0A1X6N2T4</accession>
<dbReference type="AlphaFoldDB" id="A0A1X6N2T4"/>
<proteinExistence type="predicted"/>
<feature type="non-terminal residue" evidence="1">
    <location>
        <position position="160"/>
    </location>
</feature>
<keyword evidence="2" id="KW-1185">Reference proteome</keyword>
<name>A0A1X6N2T4_9APHY</name>
<dbReference type="Proteomes" id="UP000194127">
    <property type="component" value="Unassembled WGS sequence"/>
</dbReference>
<dbReference type="GeneID" id="36326971"/>
<evidence type="ECO:0000313" key="1">
    <source>
        <dbReference type="EMBL" id="OSX62921.1"/>
    </source>
</evidence>
<dbReference type="EMBL" id="KZ110596">
    <property type="protein sequence ID" value="OSX62921.1"/>
    <property type="molecule type" value="Genomic_DNA"/>
</dbReference>
<protein>
    <submittedName>
        <fullName evidence="1">Uncharacterized protein</fullName>
    </submittedName>
</protein>
<dbReference type="RefSeq" id="XP_024339715.1">
    <property type="nucleotide sequence ID" value="XM_024482021.1"/>
</dbReference>
<organism evidence="1 2">
    <name type="scientific">Postia placenta MAD-698-R-SB12</name>
    <dbReference type="NCBI Taxonomy" id="670580"/>
    <lineage>
        <taxon>Eukaryota</taxon>
        <taxon>Fungi</taxon>
        <taxon>Dikarya</taxon>
        <taxon>Basidiomycota</taxon>
        <taxon>Agaricomycotina</taxon>
        <taxon>Agaricomycetes</taxon>
        <taxon>Polyporales</taxon>
        <taxon>Adustoporiaceae</taxon>
        <taxon>Rhodonia</taxon>
    </lineage>
</organism>